<sequence length="302" mass="33441">MSAAPSRPPPPARRRRWTWIDTALLAAVLAALGWFVYRTEAVMFYRWNWSVVASYLIKVDPATGHWQPNALLDGLFATLRLAVWGLVLATLIGVPMGVARNSRRLFPRLVSGLYVMVIRNIPPLVLVFVVAFFVANQILPGLGIRAALARAPDWLQATCAVLFGPPKIIENIIVGLLCLAIFTGAYVAEIVRAGIESVPRSQIEAGESLGLTRFQILWDVILPQALRNVLPPLANQFIQMIKDSSLVSLVSVQELTFVAQDVQIATQRVFEVFLFVGFLYFAVCWSLSRLFARLEARARAAG</sequence>
<dbReference type="EMBL" id="JAHHZF010000002">
    <property type="protein sequence ID" value="MBT9288522.1"/>
    <property type="molecule type" value="Genomic_DNA"/>
</dbReference>
<evidence type="ECO:0000256" key="4">
    <source>
        <dbReference type="ARBA" id="ARBA00022448"/>
    </source>
</evidence>
<evidence type="ECO:0000256" key="8">
    <source>
        <dbReference type="ARBA" id="ARBA00022989"/>
    </source>
</evidence>
<comment type="similarity">
    <text evidence="3">Belongs to the binding-protein-dependent transport system permease family. HisMQ subfamily.</text>
</comment>
<dbReference type="NCBIfam" id="TIGR01726">
    <property type="entry name" value="HEQRo_perm_3TM"/>
    <property type="match status" value="1"/>
</dbReference>
<dbReference type="Gene3D" id="1.10.3720.10">
    <property type="entry name" value="MetI-like"/>
    <property type="match status" value="1"/>
</dbReference>
<protein>
    <submittedName>
        <fullName evidence="12">Amino acid ABC transporter permease</fullName>
    </submittedName>
</protein>
<keyword evidence="13" id="KW-1185">Reference proteome</keyword>
<keyword evidence="6 10" id="KW-0812">Transmembrane</keyword>
<keyword evidence="7" id="KW-0029">Amino-acid transport</keyword>
<evidence type="ECO:0000313" key="12">
    <source>
        <dbReference type="EMBL" id="MBT9288522.1"/>
    </source>
</evidence>
<evidence type="ECO:0000256" key="5">
    <source>
        <dbReference type="ARBA" id="ARBA00022475"/>
    </source>
</evidence>
<keyword evidence="8 10" id="KW-1133">Transmembrane helix</keyword>
<feature type="transmembrane region" description="Helical" evidence="10">
    <location>
        <begin position="272"/>
        <end position="292"/>
    </location>
</feature>
<dbReference type="InterPro" id="IPR010065">
    <property type="entry name" value="AA_ABC_transptr_permease_3TM"/>
</dbReference>
<evidence type="ECO:0000256" key="1">
    <source>
        <dbReference type="ARBA" id="ARBA00003159"/>
    </source>
</evidence>
<dbReference type="PANTHER" id="PTHR30614">
    <property type="entry name" value="MEMBRANE COMPONENT OF AMINO ACID ABC TRANSPORTER"/>
    <property type="match status" value="1"/>
</dbReference>
<dbReference type="Proteomes" id="UP000766595">
    <property type="component" value="Unassembled WGS sequence"/>
</dbReference>
<evidence type="ECO:0000256" key="9">
    <source>
        <dbReference type="ARBA" id="ARBA00023136"/>
    </source>
</evidence>
<accession>A0A947D5F5</accession>
<dbReference type="CDD" id="cd06261">
    <property type="entry name" value="TM_PBP2"/>
    <property type="match status" value="1"/>
</dbReference>
<feature type="domain" description="ABC transmembrane type-1" evidence="11">
    <location>
        <begin position="75"/>
        <end position="291"/>
    </location>
</feature>
<dbReference type="RefSeq" id="WP_261967624.1">
    <property type="nucleotide sequence ID" value="NZ_JAHHZF010000002.1"/>
</dbReference>
<evidence type="ECO:0000259" key="11">
    <source>
        <dbReference type="PROSITE" id="PS50928"/>
    </source>
</evidence>
<gene>
    <name evidence="12" type="ORF">KL771_03620</name>
</gene>
<reference evidence="12 13" key="1">
    <citation type="submission" date="2021-06" db="EMBL/GenBank/DDBJ databases">
        <authorList>
            <person name="Grouzdev D.S."/>
            <person name="Koziaeva V."/>
        </authorList>
    </citation>
    <scope>NUCLEOTIDE SEQUENCE [LARGE SCALE GENOMIC DNA]</scope>
    <source>
        <strain evidence="12 13">22</strain>
    </source>
</reference>
<dbReference type="GO" id="GO:0022857">
    <property type="term" value="F:transmembrane transporter activity"/>
    <property type="evidence" value="ECO:0007669"/>
    <property type="project" value="InterPro"/>
</dbReference>
<evidence type="ECO:0000256" key="6">
    <source>
        <dbReference type="ARBA" id="ARBA00022692"/>
    </source>
</evidence>
<dbReference type="Pfam" id="PF00528">
    <property type="entry name" value="BPD_transp_1"/>
    <property type="match status" value="1"/>
</dbReference>
<dbReference type="AlphaFoldDB" id="A0A947D5F5"/>
<dbReference type="SUPFAM" id="SSF161098">
    <property type="entry name" value="MetI-like"/>
    <property type="match status" value="1"/>
</dbReference>
<dbReference type="GO" id="GO:0043190">
    <property type="term" value="C:ATP-binding cassette (ABC) transporter complex"/>
    <property type="evidence" value="ECO:0007669"/>
    <property type="project" value="InterPro"/>
</dbReference>
<proteinExistence type="inferred from homology"/>
<feature type="transmembrane region" description="Helical" evidence="10">
    <location>
        <begin position="111"/>
        <end position="135"/>
    </location>
</feature>
<dbReference type="GO" id="GO:0006865">
    <property type="term" value="P:amino acid transport"/>
    <property type="evidence" value="ECO:0007669"/>
    <property type="project" value="UniProtKB-KW"/>
</dbReference>
<keyword evidence="9 10" id="KW-0472">Membrane</keyword>
<evidence type="ECO:0000256" key="3">
    <source>
        <dbReference type="ARBA" id="ARBA00010072"/>
    </source>
</evidence>
<keyword evidence="4 10" id="KW-0813">Transport</keyword>
<evidence type="ECO:0000256" key="7">
    <source>
        <dbReference type="ARBA" id="ARBA00022970"/>
    </source>
</evidence>
<comment type="subcellular location">
    <subcellularLocation>
        <location evidence="2">Cell inner membrane</location>
        <topology evidence="2">Multi-pass membrane protein</topology>
    </subcellularLocation>
    <subcellularLocation>
        <location evidence="10">Cell membrane</location>
        <topology evidence="10">Multi-pass membrane protein</topology>
    </subcellularLocation>
</comment>
<name>A0A947D5F5_9HYPH</name>
<organism evidence="12 13">
    <name type="scientific">Prosthecodimorpha staleyi</name>
    <dbReference type="NCBI Taxonomy" id="2840188"/>
    <lineage>
        <taxon>Bacteria</taxon>
        <taxon>Pseudomonadati</taxon>
        <taxon>Pseudomonadota</taxon>
        <taxon>Alphaproteobacteria</taxon>
        <taxon>Hyphomicrobiales</taxon>
        <taxon>Ancalomicrobiaceae</taxon>
        <taxon>Prosthecodimorpha</taxon>
    </lineage>
</organism>
<evidence type="ECO:0000256" key="2">
    <source>
        <dbReference type="ARBA" id="ARBA00004429"/>
    </source>
</evidence>
<dbReference type="InterPro" id="IPR043429">
    <property type="entry name" value="ArtM/GltK/GlnP/TcyL/YhdX-like"/>
</dbReference>
<keyword evidence="5" id="KW-1003">Cell membrane</keyword>
<evidence type="ECO:0000256" key="10">
    <source>
        <dbReference type="RuleBase" id="RU363032"/>
    </source>
</evidence>
<dbReference type="InterPro" id="IPR035906">
    <property type="entry name" value="MetI-like_sf"/>
</dbReference>
<comment type="function">
    <text evidence="1">Part of the binding-protein-dependent transport system for glutamine; probably responsible for the translocation of the substrate across the membrane.</text>
</comment>
<evidence type="ECO:0000313" key="13">
    <source>
        <dbReference type="Proteomes" id="UP000766595"/>
    </source>
</evidence>
<dbReference type="PANTHER" id="PTHR30614:SF20">
    <property type="entry name" value="GLUTAMINE TRANSPORT SYSTEM PERMEASE PROTEIN GLNP"/>
    <property type="match status" value="1"/>
</dbReference>
<feature type="transmembrane region" description="Helical" evidence="10">
    <location>
        <begin position="17"/>
        <end position="37"/>
    </location>
</feature>
<feature type="transmembrane region" description="Helical" evidence="10">
    <location>
        <begin position="172"/>
        <end position="191"/>
    </location>
</feature>
<feature type="transmembrane region" description="Helical" evidence="10">
    <location>
        <begin position="81"/>
        <end position="99"/>
    </location>
</feature>
<dbReference type="InterPro" id="IPR000515">
    <property type="entry name" value="MetI-like"/>
</dbReference>
<comment type="caution">
    <text evidence="12">The sequence shown here is derived from an EMBL/GenBank/DDBJ whole genome shotgun (WGS) entry which is preliminary data.</text>
</comment>
<dbReference type="PROSITE" id="PS50928">
    <property type="entry name" value="ABC_TM1"/>
    <property type="match status" value="1"/>
</dbReference>